<feature type="transmembrane region" description="Helical" evidence="1">
    <location>
        <begin position="121"/>
        <end position="143"/>
    </location>
</feature>
<evidence type="ECO:0008006" key="4">
    <source>
        <dbReference type="Google" id="ProtNLM"/>
    </source>
</evidence>
<keyword evidence="1" id="KW-0812">Transmembrane</keyword>
<feature type="transmembrane region" description="Helical" evidence="1">
    <location>
        <begin position="72"/>
        <end position="93"/>
    </location>
</feature>
<evidence type="ECO:0000313" key="2">
    <source>
        <dbReference type="EMBL" id="EDV33299.2"/>
    </source>
</evidence>
<name>B3MVN4_DROAN</name>
<dbReference type="InParanoid" id="B3MVN4"/>
<feature type="transmembrane region" description="Helical" evidence="1">
    <location>
        <begin position="250"/>
        <end position="271"/>
    </location>
</feature>
<reference evidence="2 3" key="1">
    <citation type="journal article" date="2007" name="Nature">
        <title>Evolution of genes and genomes on the Drosophila phylogeny.</title>
        <authorList>
            <consortium name="Drosophila 12 Genomes Consortium"/>
            <person name="Clark A.G."/>
            <person name="Eisen M.B."/>
            <person name="Smith D.R."/>
            <person name="Bergman C.M."/>
            <person name="Oliver B."/>
            <person name="Markow T.A."/>
            <person name="Kaufman T.C."/>
            <person name="Kellis M."/>
            <person name="Gelbart W."/>
            <person name="Iyer V.N."/>
            <person name="Pollard D.A."/>
            <person name="Sackton T.B."/>
            <person name="Larracuente A.M."/>
            <person name="Singh N.D."/>
            <person name="Abad J.P."/>
            <person name="Abt D.N."/>
            <person name="Adryan B."/>
            <person name="Aguade M."/>
            <person name="Akashi H."/>
            <person name="Anderson W.W."/>
            <person name="Aquadro C.F."/>
            <person name="Ardell D.H."/>
            <person name="Arguello R."/>
            <person name="Artieri C.G."/>
            <person name="Barbash D.A."/>
            <person name="Barker D."/>
            <person name="Barsanti P."/>
            <person name="Batterham P."/>
            <person name="Batzoglou S."/>
            <person name="Begun D."/>
            <person name="Bhutkar A."/>
            <person name="Blanco E."/>
            <person name="Bosak S.A."/>
            <person name="Bradley R.K."/>
            <person name="Brand A.D."/>
            <person name="Brent M.R."/>
            <person name="Brooks A.N."/>
            <person name="Brown R.H."/>
            <person name="Butlin R.K."/>
            <person name="Caggese C."/>
            <person name="Calvi B.R."/>
            <person name="Bernardo de Carvalho A."/>
            <person name="Caspi A."/>
            <person name="Castrezana S."/>
            <person name="Celniker S.E."/>
            <person name="Chang J.L."/>
            <person name="Chapple C."/>
            <person name="Chatterji S."/>
            <person name="Chinwalla A."/>
            <person name="Civetta A."/>
            <person name="Clifton S.W."/>
            <person name="Comeron J.M."/>
            <person name="Costello J.C."/>
            <person name="Coyne J.A."/>
            <person name="Daub J."/>
            <person name="David R.G."/>
            <person name="Delcher A.L."/>
            <person name="Delehaunty K."/>
            <person name="Do C.B."/>
            <person name="Ebling H."/>
            <person name="Edwards K."/>
            <person name="Eickbush T."/>
            <person name="Evans J.D."/>
            <person name="Filipski A."/>
            <person name="Findeiss S."/>
            <person name="Freyhult E."/>
            <person name="Fulton L."/>
            <person name="Fulton R."/>
            <person name="Garcia A.C."/>
            <person name="Gardiner A."/>
            <person name="Garfield D.A."/>
            <person name="Garvin B.E."/>
            <person name="Gibson G."/>
            <person name="Gilbert D."/>
            <person name="Gnerre S."/>
            <person name="Godfrey J."/>
            <person name="Good R."/>
            <person name="Gotea V."/>
            <person name="Gravely B."/>
            <person name="Greenberg A.J."/>
            <person name="Griffiths-Jones S."/>
            <person name="Gross S."/>
            <person name="Guigo R."/>
            <person name="Gustafson E.A."/>
            <person name="Haerty W."/>
            <person name="Hahn M.W."/>
            <person name="Halligan D.L."/>
            <person name="Halpern A.L."/>
            <person name="Halter G.M."/>
            <person name="Han M.V."/>
            <person name="Heger A."/>
            <person name="Hillier L."/>
            <person name="Hinrichs A.S."/>
            <person name="Holmes I."/>
            <person name="Hoskins R.A."/>
            <person name="Hubisz M.J."/>
            <person name="Hultmark D."/>
            <person name="Huntley M.A."/>
            <person name="Jaffe D.B."/>
            <person name="Jagadeeshan S."/>
            <person name="Jeck W.R."/>
            <person name="Johnson J."/>
            <person name="Jones C.D."/>
            <person name="Jordan W.C."/>
            <person name="Karpen G.H."/>
            <person name="Kataoka E."/>
            <person name="Keightley P.D."/>
            <person name="Kheradpour P."/>
            <person name="Kirkness E.F."/>
            <person name="Koerich L.B."/>
            <person name="Kristiansen K."/>
            <person name="Kudrna D."/>
            <person name="Kulathinal R.J."/>
            <person name="Kumar S."/>
            <person name="Kwok R."/>
            <person name="Lander E."/>
            <person name="Langley C.H."/>
            <person name="Lapoint R."/>
            <person name="Lazzaro B.P."/>
            <person name="Lee S.J."/>
            <person name="Levesque L."/>
            <person name="Li R."/>
            <person name="Lin C.F."/>
            <person name="Lin M.F."/>
            <person name="Lindblad-Toh K."/>
            <person name="Llopart A."/>
            <person name="Long M."/>
            <person name="Low L."/>
            <person name="Lozovsky E."/>
            <person name="Lu J."/>
            <person name="Luo M."/>
            <person name="Machado C.A."/>
            <person name="Makalowski W."/>
            <person name="Marzo M."/>
            <person name="Matsuda M."/>
            <person name="Matzkin L."/>
            <person name="McAllister B."/>
            <person name="McBride C.S."/>
            <person name="McKernan B."/>
            <person name="McKernan K."/>
            <person name="Mendez-Lago M."/>
            <person name="Minx P."/>
            <person name="Mollenhauer M.U."/>
            <person name="Montooth K."/>
            <person name="Mount S.M."/>
            <person name="Mu X."/>
            <person name="Myers E."/>
            <person name="Negre B."/>
            <person name="Newfeld S."/>
            <person name="Nielsen R."/>
            <person name="Noor M.A."/>
            <person name="O'Grady P."/>
            <person name="Pachter L."/>
            <person name="Papaceit M."/>
            <person name="Parisi M.J."/>
            <person name="Parisi M."/>
            <person name="Parts L."/>
            <person name="Pedersen J.S."/>
            <person name="Pesole G."/>
            <person name="Phillippy A.M."/>
            <person name="Ponting C.P."/>
            <person name="Pop M."/>
            <person name="Porcelli D."/>
            <person name="Powell J.R."/>
            <person name="Prohaska S."/>
            <person name="Pruitt K."/>
            <person name="Puig M."/>
            <person name="Quesneville H."/>
            <person name="Ram K.R."/>
            <person name="Rand D."/>
            <person name="Rasmussen M.D."/>
            <person name="Reed L.K."/>
            <person name="Reenan R."/>
            <person name="Reily A."/>
            <person name="Remington K.A."/>
            <person name="Rieger T.T."/>
            <person name="Ritchie M.G."/>
            <person name="Robin C."/>
            <person name="Rogers Y.H."/>
            <person name="Rohde C."/>
            <person name="Rozas J."/>
            <person name="Rubenfield M.J."/>
            <person name="Ruiz A."/>
            <person name="Russo S."/>
            <person name="Salzberg S.L."/>
            <person name="Sanchez-Gracia A."/>
            <person name="Saranga D.J."/>
            <person name="Sato H."/>
            <person name="Schaeffer S.W."/>
            <person name="Schatz M.C."/>
            <person name="Schlenke T."/>
            <person name="Schwartz R."/>
            <person name="Segarra C."/>
            <person name="Singh R.S."/>
            <person name="Sirot L."/>
            <person name="Sirota M."/>
            <person name="Sisneros N.B."/>
            <person name="Smith C.D."/>
            <person name="Smith T.F."/>
            <person name="Spieth J."/>
            <person name="Stage D.E."/>
            <person name="Stark A."/>
            <person name="Stephan W."/>
            <person name="Strausberg R.L."/>
            <person name="Strempel S."/>
            <person name="Sturgill D."/>
            <person name="Sutton G."/>
            <person name="Sutton G.G."/>
            <person name="Tao W."/>
            <person name="Teichmann S."/>
            <person name="Tobari Y.N."/>
            <person name="Tomimura Y."/>
            <person name="Tsolas J.M."/>
            <person name="Valente V.L."/>
            <person name="Venter E."/>
            <person name="Venter J.C."/>
            <person name="Vicario S."/>
            <person name="Vieira F.G."/>
            <person name="Vilella A.J."/>
            <person name="Villasante A."/>
            <person name="Walenz B."/>
            <person name="Wang J."/>
            <person name="Wasserman M."/>
            <person name="Watts T."/>
            <person name="Wilson D."/>
            <person name="Wilson R.K."/>
            <person name="Wing R.A."/>
            <person name="Wolfner M.F."/>
            <person name="Wong A."/>
            <person name="Wong G.K."/>
            <person name="Wu C.I."/>
            <person name="Wu G."/>
            <person name="Yamamoto D."/>
            <person name="Yang H.P."/>
            <person name="Yang S.P."/>
            <person name="Yorke J.A."/>
            <person name="Yoshida K."/>
            <person name="Zdobnov E."/>
            <person name="Zhang P."/>
            <person name="Zhang Y."/>
            <person name="Zimin A.V."/>
            <person name="Baldwin J."/>
            <person name="Abdouelleil A."/>
            <person name="Abdulkadir J."/>
            <person name="Abebe A."/>
            <person name="Abera B."/>
            <person name="Abreu J."/>
            <person name="Acer S.C."/>
            <person name="Aftuck L."/>
            <person name="Alexander A."/>
            <person name="An P."/>
            <person name="Anderson E."/>
            <person name="Anderson S."/>
            <person name="Arachi H."/>
            <person name="Azer M."/>
            <person name="Bachantsang P."/>
            <person name="Barry A."/>
            <person name="Bayul T."/>
            <person name="Berlin A."/>
            <person name="Bessette D."/>
            <person name="Bloom T."/>
            <person name="Blye J."/>
            <person name="Boguslavskiy L."/>
            <person name="Bonnet C."/>
            <person name="Boukhgalter B."/>
            <person name="Bourzgui I."/>
            <person name="Brown A."/>
            <person name="Cahill P."/>
            <person name="Channer S."/>
            <person name="Cheshatsang Y."/>
            <person name="Chuda L."/>
            <person name="Citroen M."/>
            <person name="Collymore A."/>
            <person name="Cooke P."/>
            <person name="Costello M."/>
            <person name="D'Aco K."/>
            <person name="Daza R."/>
            <person name="De Haan G."/>
            <person name="DeGray S."/>
            <person name="DeMaso C."/>
            <person name="Dhargay N."/>
            <person name="Dooley K."/>
            <person name="Dooley E."/>
            <person name="Doricent M."/>
            <person name="Dorje P."/>
            <person name="Dorjee K."/>
            <person name="Dupes A."/>
            <person name="Elong R."/>
            <person name="Falk J."/>
            <person name="Farina A."/>
            <person name="Faro S."/>
            <person name="Ferguson D."/>
            <person name="Fisher S."/>
            <person name="Foley C.D."/>
            <person name="Franke A."/>
            <person name="Friedrich D."/>
            <person name="Gadbois L."/>
            <person name="Gearin G."/>
            <person name="Gearin C.R."/>
            <person name="Giannoukos G."/>
            <person name="Goode T."/>
            <person name="Graham J."/>
            <person name="Grandbois E."/>
            <person name="Grewal S."/>
            <person name="Gyaltsen K."/>
            <person name="Hafez N."/>
            <person name="Hagos B."/>
            <person name="Hall J."/>
            <person name="Henson C."/>
            <person name="Hollinger A."/>
            <person name="Honan T."/>
            <person name="Huard M.D."/>
            <person name="Hughes L."/>
            <person name="Hurhula B."/>
            <person name="Husby M.E."/>
            <person name="Kamat A."/>
            <person name="Kanga B."/>
            <person name="Kashin S."/>
            <person name="Khazanovich D."/>
            <person name="Kisner P."/>
            <person name="Lance K."/>
            <person name="Lara M."/>
            <person name="Lee W."/>
            <person name="Lennon N."/>
            <person name="Letendre F."/>
            <person name="LeVine R."/>
            <person name="Lipovsky A."/>
            <person name="Liu X."/>
            <person name="Liu J."/>
            <person name="Liu S."/>
            <person name="Lokyitsang T."/>
            <person name="Lokyitsang Y."/>
            <person name="Lubonja R."/>
            <person name="Lui A."/>
            <person name="MacDonald P."/>
            <person name="Magnisalis V."/>
            <person name="Maru K."/>
            <person name="Matthews C."/>
            <person name="McCusker W."/>
            <person name="McDonough S."/>
            <person name="Mehta T."/>
            <person name="Meldrim J."/>
            <person name="Meneus L."/>
            <person name="Mihai O."/>
            <person name="Mihalev A."/>
            <person name="Mihova T."/>
            <person name="Mittelman R."/>
            <person name="Mlenga V."/>
            <person name="Montmayeur A."/>
            <person name="Mulrain L."/>
            <person name="Navidi A."/>
            <person name="Naylor J."/>
            <person name="Negash T."/>
            <person name="Nguyen T."/>
            <person name="Nguyen N."/>
            <person name="Nicol R."/>
            <person name="Norbu C."/>
            <person name="Norbu N."/>
            <person name="Novod N."/>
            <person name="O'Neill B."/>
            <person name="Osman S."/>
            <person name="Markiewicz E."/>
            <person name="Oyono O.L."/>
            <person name="Patti C."/>
            <person name="Phunkhang P."/>
            <person name="Pierre F."/>
            <person name="Priest M."/>
            <person name="Raghuraman S."/>
            <person name="Rege F."/>
            <person name="Reyes R."/>
            <person name="Rise C."/>
            <person name="Rogov P."/>
            <person name="Ross K."/>
            <person name="Ryan E."/>
            <person name="Settipalli S."/>
            <person name="Shea T."/>
            <person name="Sherpa N."/>
            <person name="Shi L."/>
            <person name="Shih D."/>
            <person name="Sparrow T."/>
            <person name="Spaulding J."/>
            <person name="Stalker J."/>
            <person name="Stange-Thomann N."/>
            <person name="Stavropoulos S."/>
            <person name="Stone C."/>
            <person name="Strader C."/>
            <person name="Tesfaye S."/>
            <person name="Thomson T."/>
            <person name="Thoulutsang Y."/>
            <person name="Thoulutsang D."/>
            <person name="Topham K."/>
            <person name="Topping I."/>
            <person name="Tsamla T."/>
            <person name="Vassiliev H."/>
            <person name="Vo A."/>
            <person name="Wangchuk T."/>
            <person name="Wangdi T."/>
            <person name="Weiand M."/>
            <person name="Wilkinson J."/>
            <person name="Wilson A."/>
            <person name="Yadav S."/>
            <person name="Young G."/>
            <person name="Yu Q."/>
            <person name="Zembek L."/>
            <person name="Zhong D."/>
            <person name="Zimmer A."/>
            <person name="Zwirko Z."/>
            <person name="Jaffe D.B."/>
            <person name="Alvarez P."/>
            <person name="Brockman W."/>
            <person name="Butler J."/>
            <person name="Chin C."/>
            <person name="Gnerre S."/>
            <person name="Grabherr M."/>
            <person name="Kleber M."/>
            <person name="Mauceli E."/>
            <person name="MacCallum I."/>
        </authorList>
    </citation>
    <scope>NUCLEOTIDE SEQUENCE [LARGE SCALE GENOMIC DNA]</scope>
    <source>
        <strain evidence="3">Tucson 14024-0371.13</strain>
    </source>
</reference>
<dbReference type="CTD" id="4379897"/>
<dbReference type="OrthoDB" id="7849139at2759"/>
<dbReference type="GeneID" id="6504197"/>
<keyword evidence="3" id="KW-1185">Reference proteome</keyword>
<protein>
    <recommendedName>
        <fullName evidence="4">Gustatory receptor</fullName>
    </recommendedName>
</protein>
<feature type="transmembrane region" description="Helical" evidence="1">
    <location>
        <begin position="155"/>
        <end position="181"/>
    </location>
</feature>
<evidence type="ECO:0000256" key="1">
    <source>
        <dbReference type="SAM" id="Phobius"/>
    </source>
</evidence>
<gene>
    <name evidence="2" type="primary">Dana\GF21517</name>
    <name evidence="2" type="synonym">dana_GLEANR_479</name>
    <name evidence="2" type="ORF">GF21517</name>
</gene>
<dbReference type="EMBL" id="CH902624">
    <property type="protein sequence ID" value="EDV33299.2"/>
    <property type="molecule type" value="Genomic_DNA"/>
</dbReference>
<proteinExistence type="predicted"/>
<accession>B3MVN4</accession>
<dbReference type="eggNOG" id="ENOG502T7W8">
    <property type="taxonomic scope" value="Eukaryota"/>
</dbReference>
<feature type="transmembrane region" description="Helical" evidence="1">
    <location>
        <begin position="364"/>
        <end position="387"/>
    </location>
</feature>
<organism evidence="2 3">
    <name type="scientific">Drosophila ananassae</name>
    <name type="common">Fruit fly</name>
    <dbReference type="NCBI Taxonomy" id="7217"/>
    <lineage>
        <taxon>Eukaryota</taxon>
        <taxon>Metazoa</taxon>
        <taxon>Ecdysozoa</taxon>
        <taxon>Arthropoda</taxon>
        <taxon>Hexapoda</taxon>
        <taxon>Insecta</taxon>
        <taxon>Pterygota</taxon>
        <taxon>Neoptera</taxon>
        <taxon>Endopterygota</taxon>
        <taxon>Diptera</taxon>
        <taxon>Brachycera</taxon>
        <taxon>Muscomorpha</taxon>
        <taxon>Ephydroidea</taxon>
        <taxon>Drosophilidae</taxon>
        <taxon>Drosophila</taxon>
        <taxon>Sophophora</taxon>
    </lineage>
</organism>
<feature type="transmembrane region" description="Helical" evidence="1">
    <location>
        <begin position="286"/>
        <end position="308"/>
    </location>
</feature>
<keyword evidence="1" id="KW-0472">Membrane</keyword>
<evidence type="ECO:0000313" key="3">
    <source>
        <dbReference type="Proteomes" id="UP000007801"/>
    </source>
</evidence>
<keyword evidence="1" id="KW-1133">Transmembrane helix</keyword>
<sequence length="404" mass="46362">MENSRVLRCTNVVLLLTGYQIYWFDIKSQRFVLSLPGAVNIFVLGCVYAGCFSQHFNPKSSLLNLLHDVSPFLFGLTRMQLLLGVKALAYAVYSSFKAIGAINSLVESLPRNNNGISKDEVIAYAMLTSTFGVLSCFGFYIAFEMKFELPPLQDAMIGVALFMPHWILAGSVRLYTILAWLTRGQMEHLQKNIEEVLSANLTKEEPNLASTSFTVSASNTSLDYLESLRRRLEILGARFNYIFKALQHSLIFLFGLNFNCLLGGIYSFIYYRNTWHVLFEDRKQRIFYAANASIYACIACDYICLLFVQFMMENKRLSFVKSLDMTLSPRSALPKKMRSFVKDIKVILSKKFQSKFHSIWRFDITHFSLLVFLQMIIIALVVVFLYLNDEINLLRDELNSKDDE</sequence>
<dbReference type="AlphaFoldDB" id="B3MVN4"/>
<dbReference type="HOGENOM" id="CLU_055703_0_0_1"/>
<feature type="transmembrane region" description="Helical" evidence="1">
    <location>
        <begin position="31"/>
        <end position="52"/>
    </location>
</feature>
<dbReference type="Proteomes" id="UP000007801">
    <property type="component" value="Unassembled WGS sequence"/>
</dbReference>
<dbReference type="KEGG" id="dan:6504197"/>